<organism evidence="3 4">
    <name type="scientific">Protomyces lactucae-debilis</name>
    <dbReference type="NCBI Taxonomy" id="2754530"/>
    <lineage>
        <taxon>Eukaryota</taxon>
        <taxon>Fungi</taxon>
        <taxon>Dikarya</taxon>
        <taxon>Ascomycota</taxon>
        <taxon>Taphrinomycotina</taxon>
        <taxon>Taphrinomycetes</taxon>
        <taxon>Taphrinales</taxon>
        <taxon>Protomycetaceae</taxon>
        <taxon>Protomyces</taxon>
    </lineage>
</organism>
<proteinExistence type="inferred from homology"/>
<evidence type="ECO:0000256" key="1">
    <source>
        <dbReference type="ARBA" id="ARBA00006718"/>
    </source>
</evidence>
<dbReference type="GeneID" id="63783619"/>
<dbReference type="GO" id="GO:0051537">
    <property type="term" value="F:2 iron, 2 sulfur cluster binding"/>
    <property type="evidence" value="ECO:0007669"/>
    <property type="project" value="TreeGrafter"/>
</dbReference>
<dbReference type="PANTHER" id="PTHR10072">
    <property type="entry name" value="IRON-SULFUR CLUSTER ASSEMBLY PROTEIN"/>
    <property type="match status" value="1"/>
</dbReference>
<sequence>TADAVHRLRQIQSQDGKLIKISVVAKGCAGGAYRLDYLTPPAGKFDEVVEQDGVTVVVDSRSLMKVIGSVMDFQEDVLASRFVFENPNVVSTCGCEESFAT</sequence>
<evidence type="ECO:0000259" key="2">
    <source>
        <dbReference type="Pfam" id="PF01521"/>
    </source>
</evidence>
<dbReference type="InterPro" id="IPR050322">
    <property type="entry name" value="Fe-S_cluster_asmbl/transfer"/>
</dbReference>
<dbReference type="InterPro" id="IPR000361">
    <property type="entry name" value="ATAP_core_dom"/>
</dbReference>
<comment type="similarity">
    <text evidence="1">Belongs to the HesB/IscA family.</text>
</comment>
<feature type="domain" description="Core" evidence="2">
    <location>
        <begin position="1"/>
        <end position="96"/>
    </location>
</feature>
<name>A0A1Y2FNP5_PROLT</name>
<dbReference type="GO" id="GO:0016226">
    <property type="term" value="P:iron-sulfur cluster assembly"/>
    <property type="evidence" value="ECO:0007669"/>
    <property type="project" value="InterPro"/>
</dbReference>
<dbReference type="PANTHER" id="PTHR10072:SF41">
    <property type="entry name" value="IRON-SULFUR CLUSTER ASSEMBLY 1 HOMOLOG, MITOCHONDRIAL"/>
    <property type="match status" value="1"/>
</dbReference>
<accession>A0A1Y2FNP5</accession>
<dbReference type="OMA" id="LYIYGMQ"/>
<keyword evidence="4" id="KW-1185">Reference proteome</keyword>
<dbReference type="STRING" id="56484.A0A1Y2FNP5"/>
<dbReference type="RefSeq" id="XP_040727112.1">
    <property type="nucleotide sequence ID" value="XM_040867020.1"/>
</dbReference>
<feature type="non-terminal residue" evidence="3">
    <location>
        <position position="101"/>
    </location>
</feature>
<dbReference type="Proteomes" id="UP000193685">
    <property type="component" value="Unassembled WGS sequence"/>
</dbReference>
<evidence type="ECO:0000313" key="3">
    <source>
        <dbReference type="EMBL" id="ORY85630.1"/>
    </source>
</evidence>
<dbReference type="Gene3D" id="2.60.300.12">
    <property type="entry name" value="HesB-like domain"/>
    <property type="match status" value="1"/>
</dbReference>
<dbReference type="EMBL" id="MCFI01000004">
    <property type="protein sequence ID" value="ORY85630.1"/>
    <property type="molecule type" value="Genomic_DNA"/>
</dbReference>
<gene>
    <name evidence="3" type="ORF">BCR37DRAFT_331325</name>
</gene>
<dbReference type="SUPFAM" id="SSF89360">
    <property type="entry name" value="HesB-like domain"/>
    <property type="match status" value="1"/>
</dbReference>
<dbReference type="Pfam" id="PF01521">
    <property type="entry name" value="Fe-S_biosyn"/>
    <property type="match status" value="1"/>
</dbReference>
<dbReference type="InterPro" id="IPR035903">
    <property type="entry name" value="HesB-like_dom_sf"/>
</dbReference>
<dbReference type="AlphaFoldDB" id="A0A1Y2FNP5"/>
<dbReference type="InterPro" id="IPR016092">
    <property type="entry name" value="ATAP"/>
</dbReference>
<evidence type="ECO:0000313" key="4">
    <source>
        <dbReference type="Proteomes" id="UP000193685"/>
    </source>
</evidence>
<protein>
    <recommendedName>
        <fullName evidence="2">Core domain-containing protein</fullName>
    </recommendedName>
</protein>
<feature type="non-terminal residue" evidence="3">
    <location>
        <position position="1"/>
    </location>
</feature>
<dbReference type="OrthoDB" id="333486at2759"/>
<comment type="caution">
    <text evidence="3">The sequence shown here is derived from an EMBL/GenBank/DDBJ whole genome shotgun (WGS) entry which is preliminary data.</text>
</comment>
<dbReference type="GO" id="GO:0005739">
    <property type="term" value="C:mitochondrion"/>
    <property type="evidence" value="ECO:0007669"/>
    <property type="project" value="TreeGrafter"/>
</dbReference>
<reference evidence="3 4" key="1">
    <citation type="submission" date="2016-07" db="EMBL/GenBank/DDBJ databases">
        <title>Pervasive Adenine N6-methylation of Active Genes in Fungi.</title>
        <authorList>
            <consortium name="DOE Joint Genome Institute"/>
            <person name="Mondo S.J."/>
            <person name="Dannebaum R.O."/>
            <person name="Kuo R.C."/>
            <person name="Labutti K."/>
            <person name="Haridas S."/>
            <person name="Kuo A."/>
            <person name="Salamov A."/>
            <person name="Ahrendt S.R."/>
            <person name="Lipzen A."/>
            <person name="Sullivan W."/>
            <person name="Andreopoulos W.B."/>
            <person name="Clum A."/>
            <person name="Lindquist E."/>
            <person name="Daum C."/>
            <person name="Ramamoorthy G.K."/>
            <person name="Gryganskyi A."/>
            <person name="Culley D."/>
            <person name="Magnuson J.K."/>
            <person name="James T.Y."/>
            <person name="O'Malley M.A."/>
            <person name="Stajich J.E."/>
            <person name="Spatafora J.W."/>
            <person name="Visel A."/>
            <person name="Grigoriev I.V."/>
        </authorList>
    </citation>
    <scope>NUCLEOTIDE SEQUENCE [LARGE SCALE GENOMIC DNA]</scope>
    <source>
        <strain evidence="3 4">12-1054</strain>
    </source>
</reference>
<dbReference type="NCBIfam" id="TIGR00049">
    <property type="entry name" value="iron-sulfur cluster assembly accessory protein"/>
    <property type="match status" value="1"/>
</dbReference>